<dbReference type="OrthoDB" id="5860902at2759"/>
<dbReference type="EMBL" id="DS268458">
    <property type="protein sequence ID" value="EFP05181.1"/>
    <property type="molecule type" value="Genomic_DNA"/>
</dbReference>
<accession>E3MN44</accession>
<keyword evidence="2" id="KW-1185">Reference proteome</keyword>
<gene>
    <name evidence="1" type="ORF">CRE_04065</name>
</gene>
<reference evidence="1" key="1">
    <citation type="submission" date="2007-07" db="EMBL/GenBank/DDBJ databases">
        <title>PCAP assembly of the Caenorhabditis remanei genome.</title>
        <authorList>
            <consortium name="The Caenorhabditis remanei Sequencing Consortium"/>
            <person name="Wilson R.K."/>
        </authorList>
    </citation>
    <scope>NUCLEOTIDE SEQUENCE [LARGE SCALE GENOMIC DNA]</scope>
    <source>
        <strain evidence="1">PB4641</strain>
    </source>
</reference>
<dbReference type="FunCoup" id="E3MN44">
    <property type="interactions" value="184"/>
</dbReference>
<dbReference type="HOGENOM" id="CLU_1769762_0_0_1"/>
<evidence type="ECO:0000313" key="2">
    <source>
        <dbReference type="Proteomes" id="UP000008281"/>
    </source>
</evidence>
<organism evidence="2">
    <name type="scientific">Caenorhabditis remanei</name>
    <name type="common">Caenorhabditis vulgaris</name>
    <dbReference type="NCBI Taxonomy" id="31234"/>
    <lineage>
        <taxon>Eukaryota</taxon>
        <taxon>Metazoa</taxon>
        <taxon>Ecdysozoa</taxon>
        <taxon>Nematoda</taxon>
        <taxon>Chromadorea</taxon>
        <taxon>Rhabditida</taxon>
        <taxon>Rhabditina</taxon>
        <taxon>Rhabditomorpha</taxon>
        <taxon>Rhabditoidea</taxon>
        <taxon>Rhabditidae</taxon>
        <taxon>Peloderinae</taxon>
        <taxon>Caenorhabditis</taxon>
    </lineage>
</organism>
<dbReference type="eggNOG" id="ENOG502TINZ">
    <property type="taxonomic scope" value="Eukaryota"/>
</dbReference>
<protein>
    <submittedName>
        <fullName evidence="1">Uncharacterized protein</fullName>
    </submittedName>
</protein>
<sequence length="161" mass="18940">MEWKNDILSFSGFDYGVSKRTKLIEESYCDYNQQSELKKSSSIEELKEYELDTQVRHALEKTAEDGGNKYQPEECEFDSMTERKIENLYFQNVEQAERKMKKLTILKSKWSEPWQVGDEIVARTYLKPKNHANPWKNGTIPEKEAAETLKNRQKRGMCTIS</sequence>
<dbReference type="InParanoid" id="E3MN44"/>
<dbReference type="CTD" id="9797778"/>
<dbReference type="Proteomes" id="UP000008281">
    <property type="component" value="Unassembled WGS sequence"/>
</dbReference>
<dbReference type="GeneID" id="9797778"/>
<evidence type="ECO:0000313" key="1">
    <source>
        <dbReference type="EMBL" id="EFP05181.1"/>
    </source>
</evidence>
<proteinExistence type="predicted"/>
<name>E3MN44_CAERE</name>
<dbReference type="KEGG" id="crq:GCK72_005686"/>
<dbReference type="OMA" id="SKWSEPW"/>
<dbReference type="AlphaFoldDB" id="E3MN44"/>